<feature type="domain" description="Trichome birefringence-like C-terminal" evidence="8">
    <location>
        <begin position="85"/>
        <end position="344"/>
    </location>
</feature>
<dbReference type="InterPro" id="IPR029962">
    <property type="entry name" value="TBL"/>
</dbReference>
<dbReference type="PANTHER" id="PTHR32285">
    <property type="entry name" value="PROTEIN TRICHOME BIREFRINGENCE-LIKE 9-RELATED"/>
    <property type="match status" value="1"/>
</dbReference>
<dbReference type="InterPro" id="IPR025846">
    <property type="entry name" value="TBL_N"/>
</dbReference>
<evidence type="ECO:0000313" key="11">
    <source>
        <dbReference type="Proteomes" id="UP000824120"/>
    </source>
</evidence>
<feature type="domain" description="Trichome birefringence-like C-terminal" evidence="8">
    <location>
        <begin position="412"/>
        <end position="659"/>
    </location>
</feature>
<dbReference type="GO" id="GO:0005794">
    <property type="term" value="C:Golgi apparatus"/>
    <property type="evidence" value="ECO:0007669"/>
    <property type="project" value="TreeGrafter"/>
</dbReference>
<dbReference type="Pfam" id="PF13839">
    <property type="entry name" value="PC-Esterase"/>
    <property type="match status" value="3"/>
</dbReference>
<dbReference type="Pfam" id="PF14416">
    <property type="entry name" value="PMR5N"/>
    <property type="match status" value="3"/>
</dbReference>
<dbReference type="InterPro" id="IPR026057">
    <property type="entry name" value="TBL_C"/>
</dbReference>
<keyword evidence="4" id="KW-0735">Signal-anchor</keyword>
<dbReference type="GO" id="GO:0016413">
    <property type="term" value="F:O-acetyltransferase activity"/>
    <property type="evidence" value="ECO:0007669"/>
    <property type="project" value="InterPro"/>
</dbReference>
<dbReference type="GO" id="GO:0016020">
    <property type="term" value="C:membrane"/>
    <property type="evidence" value="ECO:0007669"/>
    <property type="project" value="UniProtKB-SubCell"/>
</dbReference>
<keyword evidence="7" id="KW-0732">Signal</keyword>
<evidence type="ECO:0000313" key="10">
    <source>
        <dbReference type="EMBL" id="KAG5597353.1"/>
    </source>
</evidence>
<comment type="subcellular location">
    <subcellularLocation>
        <location evidence="1">Membrane</location>
        <topology evidence="1">Single-pass membrane protein</topology>
    </subcellularLocation>
</comment>
<feature type="domain" description="Trichome birefringence-like N-terminal" evidence="9">
    <location>
        <begin position="32"/>
        <end position="84"/>
    </location>
</feature>
<evidence type="ECO:0000259" key="9">
    <source>
        <dbReference type="Pfam" id="PF14416"/>
    </source>
</evidence>
<feature type="domain" description="Trichome birefringence-like N-terminal" evidence="9">
    <location>
        <begin position="660"/>
        <end position="712"/>
    </location>
</feature>
<keyword evidence="3" id="KW-0812">Transmembrane</keyword>
<evidence type="ECO:0000259" key="8">
    <source>
        <dbReference type="Pfam" id="PF13839"/>
    </source>
</evidence>
<dbReference type="PANTHER" id="PTHR32285:SF372">
    <property type="entry name" value="PROTEIN TRICHOME BIREFRINGENCE-LIKE 43"/>
    <property type="match status" value="1"/>
</dbReference>
<feature type="domain" description="Trichome birefringence-like C-terminal" evidence="8">
    <location>
        <begin position="713"/>
        <end position="961"/>
    </location>
</feature>
<evidence type="ECO:0008006" key="12">
    <source>
        <dbReference type="Google" id="ProtNLM"/>
    </source>
</evidence>
<dbReference type="AlphaFoldDB" id="A0A9J5YAJ4"/>
<evidence type="ECO:0000256" key="4">
    <source>
        <dbReference type="ARBA" id="ARBA00022968"/>
    </source>
</evidence>
<name>A0A9J5YAJ4_SOLCO</name>
<feature type="domain" description="Trichome birefringence-like N-terminal" evidence="9">
    <location>
        <begin position="359"/>
        <end position="411"/>
    </location>
</feature>
<comment type="caution">
    <text evidence="10">The sequence shown here is derived from an EMBL/GenBank/DDBJ whole genome shotgun (WGS) entry which is preliminary data.</text>
</comment>
<keyword evidence="11" id="KW-1185">Reference proteome</keyword>
<comment type="similarity">
    <text evidence="2">Belongs to the PC-esterase family. TBL subfamily.</text>
</comment>
<evidence type="ECO:0000256" key="7">
    <source>
        <dbReference type="SAM" id="SignalP"/>
    </source>
</evidence>
<keyword evidence="5" id="KW-1133">Transmembrane helix</keyword>
<dbReference type="OrthoDB" id="630188at2759"/>
<keyword evidence="6" id="KW-0472">Membrane</keyword>
<evidence type="ECO:0000256" key="5">
    <source>
        <dbReference type="ARBA" id="ARBA00022989"/>
    </source>
</evidence>
<evidence type="ECO:0000256" key="3">
    <source>
        <dbReference type="ARBA" id="ARBA00022692"/>
    </source>
</evidence>
<dbReference type="EMBL" id="JACXVP010000007">
    <property type="protein sequence ID" value="KAG5597353.1"/>
    <property type="molecule type" value="Genomic_DNA"/>
</dbReference>
<feature type="signal peptide" evidence="7">
    <location>
        <begin position="1"/>
        <end position="19"/>
    </location>
</feature>
<accession>A0A9J5YAJ4</accession>
<gene>
    <name evidence="10" type="ORF">H5410_038585</name>
</gene>
<dbReference type="Proteomes" id="UP000824120">
    <property type="component" value="Chromosome 7"/>
</dbReference>
<evidence type="ECO:0000256" key="2">
    <source>
        <dbReference type="ARBA" id="ARBA00007727"/>
    </source>
</evidence>
<reference evidence="10 11" key="1">
    <citation type="submission" date="2020-09" db="EMBL/GenBank/DDBJ databases">
        <title>De no assembly of potato wild relative species, Solanum commersonii.</title>
        <authorList>
            <person name="Cho K."/>
        </authorList>
    </citation>
    <scope>NUCLEOTIDE SEQUENCE [LARGE SCALE GENOMIC DNA]</scope>
    <source>
        <strain evidence="10">LZ3.2</strain>
        <tissue evidence="10">Leaf</tissue>
    </source>
</reference>
<organism evidence="10 11">
    <name type="scientific">Solanum commersonii</name>
    <name type="common">Commerson's wild potato</name>
    <name type="synonym">Commerson's nightshade</name>
    <dbReference type="NCBI Taxonomy" id="4109"/>
    <lineage>
        <taxon>Eukaryota</taxon>
        <taxon>Viridiplantae</taxon>
        <taxon>Streptophyta</taxon>
        <taxon>Embryophyta</taxon>
        <taxon>Tracheophyta</taxon>
        <taxon>Spermatophyta</taxon>
        <taxon>Magnoliopsida</taxon>
        <taxon>eudicotyledons</taxon>
        <taxon>Gunneridae</taxon>
        <taxon>Pentapetalae</taxon>
        <taxon>asterids</taxon>
        <taxon>lamiids</taxon>
        <taxon>Solanales</taxon>
        <taxon>Solanaceae</taxon>
        <taxon>Solanoideae</taxon>
        <taxon>Solaneae</taxon>
        <taxon>Solanum</taxon>
    </lineage>
</organism>
<evidence type="ECO:0000256" key="6">
    <source>
        <dbReference type="ARBA" id="ARBA00023136"/>
    </source>
</evidence>
<proteinExistence type="inferred from homology"/>
<evidence type="ECO:0000256" key="1">
    <source>
        <dbReference type="ARBA" id="ARBA00004167"/>
    </source>
</evidence>
<sequence length="965" mass="111813">MFSLLLLLSILLSNYNVYGKLINDFNQLEINSCDLFKGNWVYDDDYPLYNSSICPFIEKQFDCLKNGRVDKDYLKYRWQPNECNLPRFDATEFQKKFKGKQMMFVGDSISLNQWQSLTCMLHAADPQAKYISKRIGGTSIFTFPKYNTSYLMYRNAFLVDIKTENNGARVLELDSLSSATQWKEMDVLIFDSWHWWLHTGRKQPWDFVQDVNSTYKDAPRLTLYEKALNTWAKWVDSEVDTTKTKIFFQRISPDHDNNLGISGSNRCQGVTQPLKSTIGVHEEELVLEKVLKGMDKSVYLLNITNLSQYRADGHPSVFGHGGHKDLDCTHWCLAGVVDTWNLLLNGKLMNDVNKLGMNDCDLFKGNWVYDDDYPLYDSSVCPFIEKQFNCLNNGRQYRDYLKYRWQPHGCNLPRFNATQFQLKLKGKRVMFVGDSLSVDQWQSLTCMLYAADPQAKYISKRNGSTSFFIFPKYNTSYLVSRNVFLVDIVKMKNGTQVLELDSLSAAAQWEEMDVLVFDTWHWWFHTGRKQPWGFVQDGNSTYKDANRVTLYEKALNTWAKWVDTKVDTTKTKIFFQGVSPDHDNCTGATRPSESTQGQHPGEIVLEKVLRRMNKSVHLLNVTKLSQYRVDGHPSVYGFGGHRYVDCTHWCIAGVADTWNGCDIYKGSWVLDESYSLYNTSTCPFIEPSFDCQKNGRLDKDYFKYRWQPVGCNLPRFNGTELVLKYKGKRIMFVGDSLGQNQWVSFACMLHVSLPQAKYSMDKIGKIYTFTLLEYNIWLLFLGNPLIVDTVTQKGSRVLKIDSISSGNIWKQMDVLVFNTWHWWDRKGKKQTWNVIQEGNITYKDMDRMELYKKGLNTWAKWADSNLNSTKTRIFFQGVSPDHEGCKGKTGPAQSPGKIHPGEIELEKVLKTMSKLFVRLINITRLSQYRSDGHQSIYSNSMDCIHWCLPGVPDAWNQLLYHFLIS</sequence>
<feature type="chain" id="PRO_5039935474" description="Trichome birefringence-like N-terminal domain-containing protein" evidence="7">
    <location>
        <begin position="20"/>
        <end position="965"/>
    </location>
</feature>
<protein>
    <recommendedName>
        <fullName evidence="12">Trichome birefringence-like N-terminal domain-containing protein</fullName>
    </recommendedName>
</protein>